<evidence type="ECO:0000256" key="1">
    <source>
        <dbReference type="ARBA" id="ARBA00004604"/>
    </source>
</evidence>
<evidence type="ECO:0000259" key="6">
    <source>
        <dbReference type="PROSITE" id="PS50102"/>
    </source>
</evidence>
<dbReference type="SUPFAM" id="SSF54928">
    <property type="entry name" value="RNA-binding domain, RBD"/>
    <property type="match status" value="1"/>
</dbReference>
<dbReference type="GO" id="GO:0005730">
    <property type="term" value="C:nucleolus"/>
    <property type="evidence" value="ECO:0007669"/>
    <property type="project" value="UniProtKB-SubCell"/>
</dbReference>
<comment type="caution">
    <text evidence="7">The sequence shown here is derived from an EMBL/GenBank/DDBJ whole genome shotgun (WGS) entry which is preliminary data.</text>
</comment>
<evidence type="ECO:0000256" key="4">
    <source>
        <dbReference type="PROSITE-ProRule" id="PRU00176"/>
    </source>
</evidence>
<feature type="region of interest" description="Disordered" evidence="5">
    <location>
        <begin position="355"/>
        <end position="376"/>
    </location>
</feature>
<evidence type="ECO:0000256" key="3">
    <source>
        <dbReference type="ARBA" id="ARBA00023242"/>
    </source>
</evidence>
<protein>
    <recommendedName>
        <fullName evidence="6">RRM domain-containing protein</fullName>
    </recommendedName>
</protein>
<dbReference type="CDD" id="cd12307">
    <property type="entry name" value="RRM_NIFK_like"/>
    <property type="match status" value="1"/>
</dbReference>
<reference evidence="7 8" key="1">
    <citation type="submission" date="2024-05" db="EMBL/GenBank/DDBJ databases">
        <title>Genetic variation in Jamaican populations of the coffee berry borer (Hypothenemus hampei).</title>
        <authorList>
            <person name="Errbii M."/>
            <person name="Myrie A."/>
        </authorList>
    </citation>
    <scope>NUCLEOTIDE SEQUENCE [LARGE SCALE GENOMIC DNA]</scope>
    <source>
        <strain evidence="7">JA-Hopewell-2020-01-JO</strain>
        <tissue evidence="7">Whole body</tissue>
    </source>
</reference>
<dbReference type="EMBL" id="JBDJPC010000004">
    <property type="protein sequence ID" value="KAL1506793.1"/>
    <property type="molecule type" value="Genomic_DNA"/>
</dbReference>
<keyword evidence="3" id="KW-0539">Nucleus</keyword>
<dbReference type="InterPro" id="IPR012677">
    <property type="entry name" value="Nucleotide-bd_a/b_plait_sf"/>
</dbReference>
<keyword evidence="8" id="KW-1185">Reference proteome</keyword>
<dbReference type="AlphaFoldDB" id="A0ABD1F0M5"/>
<dbReference type="Gene3D" id="3.30.70.330">
    <property type="match status" value="1"/>
</dbReference>
<sequence>MAKIKKINSQKSIDKKPVKSLKKPLNKKSSKKSSLKLNKNKVDSKSKKLDTIALNKGQDKILSKLTKKIKDGINKGSIKIKEEPKILKQKAEESRGLIYIGHIPHGFYETEMENYFKQFGKVTNVKVCRSKVSGRSKGYGFIEFKSPEVAKIAADAMNNYVMFQKRIVTEYIPYEKRPKGLFYGKSSNLIHTSVKSRRAKQKGSRNKLQDENTVNKKTKITIRKLQIKIGKLKNLGIKCNIKPVGVNESLLNSVNQESATKPTKTLKVSNPTSKKSKTKAKSNLLKKPLDSVNQIPVHSKDSEDEKTQIVNTGTKEKRPKRILKGGISKKKKDTALKLDTEAVKSIARELVKKRGNPLVNLKTNKTKAKKENKNKK</sequence>
<dbReference type="Pfam" id="PF00076">
    <property type="entry name" value="RRM_1"/>
    <property type="match status" value="1"/>
</dbReference>
<gene>
    <name evidence="7" type="ORF">ABEB36_006090</name>
</gene>
<comment type="subcellular location">
    <subcellularLocation>
        <location evidence="1">Nucleus</location>
        <location evidence="1">Nucleolus</location>
    </subcellularLocation>
</comment>
<organism evidence="7 8">
    <name type="scientific">Hypothenemus hampei</name>
    <name type="common">Coffee berry borer</name>
    <dbReference type="NCBI Taxonomy" id="57062"/>
    <lineage>
        <taxon>Eukaryota</taxon>
        <taxon>Metazoa</taxon>
        <taxon>Ecdysozoa</taxon>
        <taxon>Arthropoda</taxon>
        <taxon>Hexapoda</taxon>
        <taxon>Insecta</taxon>
        <taxon>Pterygota</taxon>
        <taxon>Neoptera</taxon>
        <taxon>Endopterygota</taxon>
        <taxon>Coleoptera</taxon>
        <taxon>Polyphaga</taxon>
        <taxon>Cucujiformia</taxon>
        <taxon>Curculionidae</taxon>
        <taxon>Scolytinae</taxon>
        <taxon>Hypothenemus</taxon>
    </lineage>
</organism>
<feature type="region of interest" description="Disordered" evidence="5">
    <location>
        <begin position="257"/>
        <end position="282"/>
    </location>
</feature>
<dbReference type="Proteomes" id="UP001566132">
    <property type="component" value="Unassembled WGS sequence"/>
</dbReference>
<dbReference type="InterPro" id="IPR000504">
    <property type="entry name" value="RRM_dom"/>
</dbReference>
<dbReference type="SMART" id="SM00360">
    <property type="entry name" value="RRM"/>
    <property type="match status" value="1"/>
</dbReference>
<dbReference type="GO" id="GO:0003723">
    <property type="term" value="F:RNA binding"/>
    <property type="evidence" value="ECO:0007669"/>
    <property type="project" value="UniProtKB-UniRule"/>
</dbReference>
<proteinExistence type="predicted"/>
<feature type="compositionally biased region" description="Basic residues" evidence="5">
    <location>
        <begin position="18"/>
        <end position="34"/>
    </location>
</feature>
<evidence type="ECO:0000313" key="7">
    <source>
        <dbReference type="EMBL" id="KAL1506793.1"/>
    </source>
</evidence>
<keyword evidence="2 4" id="KW-0694">RNA-binding</keyword>
<dbReference type="PROSITE" id="PS50102">
    <property type="entry name" value="RRM"/>
    <property type="match status" value="1"/>
</dbReference>
<feature type="region of interest" description="Disordered" evidence="5">
    <location>
        <begin position="1"/>
        <end position="44"/>
    </location>
</feature>
<evidence type="ECO:0000256" key="2">
    <source>
        <dbReference type="ARBA" id="ARBA00022884"/>
    </source>
</evidence>
<dbReference type="InterPro" id="IPR035979">
    <property type="entry name" value="RBD_domain_sf"/>
</dbReference>
<name>A0ABD1F0M5_HYPHA</name>
<feature type="compositionally biased region" description="Basic and acidic residues" evidence="5">
    <location>
        <begin position="298"/>
        <end position="307"/>
    </location>
</feature>
<dbReference type="PANTHER" id="PTHR46754">
    <property type="entry name" value="MKI67 FHA DOMAIN-INTERACTING NUCLEOLAR PHOSPHOPROTEIN"/>
    <property type="match status" value="1"/>
</dbReference>
<feature type="domain" description="RRM" evidence="6">
    <location>
        <begin position="96"/>
        <end position="174"/>
    </location>
</feature>
<accession>A0ABD1F0M5</accession>
<evidence type="ECO:0000313" key="8">
    <source>
        <dbReference type="Proteomes" id="UP001566132"/>
    </source>
</evidence>
<feature type="region of interest" description="Disordered" evidence="5">
    <location>
        <begin position="298"/>
        <end position="320"/>
    </location>
</feature>
<feature type="compositionally biased region" description="Basic residues" evidence="5">
    <location>
        <begin position="364"/>
        <end position="376"/>
    </location>
</feature>
<evidence type="ECO:0000256" key="5">
    <source>
        <dbReference type="SAM" id="MobiDB-lite"/>
    </source>
</evidence>